<feature type="compositionally biased region" description="Basic and acidic residues" evidence="1">
    <location>
        <begin position="1134"/>
        <end position="1143"/>
    </location>
</feature>
<sequence>MSSNNYGYNYQYGQQSSAQQYPSYQTAPLQNISAQSSRQYPPAPSATANQTADYLSYSRPSYGASSTGFDSAQDNSWSARSCNYGVTRDNGSRAAEVLHNMSNTSYSSTTAAPSQPGFATTTASSAHYASGRSPQMQAQPVQASHSTYGQSQARARSVNTTNHAQASSSKGLPSPATVAGHTSQRASSQYNQQQAQQRTASPAQPQYQQNNAANSNKNTAVAAAGTSQQYTDYTQRQRPDVEAARTSHSVSASNSYTPRPPAPIVPPPASKMADSYPDPTTTVDPTAVYDPWPEYQRQKAIRDAERAERERKEEEARKEKEWIEEEEKQKEASPQAQIAEEQRAKQPQAPAAATAPAEPSDGSAGANALELEIRAMMAKMRELNGKDPQLLARIWEEERRAKAPSNKSPVQTAKLAPQLAVVLPAQVPTPPIANQRKRAAPRESVSTPRATSSIPAIAQMNMARAPTATPARAKGNTIWPPEKKLELAKAAAHYIVTQNPDRTLTHHQVLLMLDGNPSYVELCEQLEQMHFKLDRSVFAKSLLLAVPDVNSASRKTSQPFSSPAAPKAPAPPAVMKRPAPPAVMKNPIATPGAPTSRYAPASASPMHRSPYPQFSDNDAMAASPAAAVAETIPIRSDLKPPASKEEAARKRYMSDLVDLTQLDDDEDMGPPPKKQSVSSMYTYDSPNPHMQNVRMVDAAPVTNFPTASTPAPVLEETAPRTLTISPNELRYRAVVEPLDKKKALRRNTYNPATIARDVLLACGRHPSERQLNQHLDVLRVNIPQISYESDLSTIKWNLLDPGNPPPGYYKDSVQALTEDADDDSDSEDGDRAARQGSLSHMVLALPAATNPFIKQKRRGRPPRQSLPNTTTPFTPTKSNDVADMSASAPRPGSAAAGVGYAAFRSATEYGPDGKPLPKKKGRPVGWRKAIHGSSAAQQRPTLKGHTGKYTPQQSSALRSVGASEEPSHIVSRSPSVAKHATQYQTFKCKWHNCRAELHNLETLKLHVFKVHKKETSRNTLRCLWSDCGKEVASFDPMSNVSLERHTPHAFASENPWRQHIQQNHFDPLAWEQGDGPAGGLSDAHDSEACLSDAHGRRVTPRVVASRTVYDNDSLPAQLSASTPHGHGRPPKNTQEQEARDMQDRLVSQKRRIGGPGMDRGGATFVNEKRRRGFVENDVTEEELVDAEE</sequence>
<feature type="compositionally biased region" description="Polar residues" evidence="1">
    <location>
        <begin position="1108"/>
        <end position="1122"/>
    </location>
</feature>
<feature type="region of interest" description="Disordered" evidence="1">
    <location>
        <begin position="587"/>
        <end position="607"/>
    </location>
</feature>
<dbReference type="Proteomes" id="UP000193240">
    <property type="component" value="Unassembled WGS sequence"/>
</dbReference>
<dbReference type="InterPro" id="IPR013087">
    <property type="entry name" value="Znf_C2H2_type"/>
</dbReference>
<evidence type="ECO:0000259" key="2">
    <source>
        <dbReference type="PROSITE" id="PS00028"/>
    </source>
</evidence>
<feature type="compositionally biased region" description="Low complexity" evidence="1">
    <location>
        <begin position="183"/>
        <end position="224"/>
    </location>
</feature>
<organism evidence="3 4">
    <name type="scientific">Epicoccum nigrum</name>
    <name type="common">Soil fungus</name>
    <name type="synonym">Epicoccum purpurascens</name>
    <dbReference type="NCBI Taxonomy" id="105696"/>
    <lineage>
        <taxon>Eukaryota</taxon>
        <taxon>Fungi</taxon>
        <taxon>Dikarya</taxon>
        <taxon>Ascomycota</taxon>
        <taxon>Pezizomycotina</taxon>
        <taxon>Dothideomycetes</taxon>
        <taxon>Pleosporomycetidae</taxon>
        <taxon>Pleosporales</taxon>
        <taxon>Pleosporineae</taxon>
        <taxon>Didymellaceae</taxon>
        <taxon>Epicoccum</taxon>
    </lineage>
</organism>
<dbReference type="EMBL" id="KZ107853">
    <property type="protein sequence ID" value="OSS45769.1"/>
    <property type="molecule type" value="Genomic_DNA"/>
</dbReference>
<dbReference type="AlphaFoldDB" id="A0A1Y2LQ91"/>
<proteinExistence type="predicted"/>
<feature type="compositionally biased region" description="Basic and acidic residues" evidence="1">
    <location>
        <begin position="296"/>
        <end position="331"/>
    </location>
</feature>
<evidence type="ECO:0000313" key="3">
    <source>
        <dbReference type="EMBL" id="OSS45769.1"/>
    </source>
</evidence>
<dbReference type="InParanoid" id="A0A1Y2LQ91"/>
<feature type="compositionally biased region" description="Polar residues" evidence="1">
    <location>
        <begin position="865"/>
        <end position="879"/>
    </location>
</feature>
<feature type="compositionally biased region" description="Low complexity" evidence="1">
    <location>
        <begin position="885"/>
        <end position="895"/>
    </location>
</feature>
<dbReference type="STRING" id="105696.A0A1Y2LQ91"/>
<feature type="compositionally biased region" description="Low complexity" evidence="1">
    <location>
        <begin position="119"/>
        <end position="130"/>
    </location>
</feature>
<dbReference type="PANTHER" id="PTHR48125">
    <property type="entry name" value="LP07818P1"/>
    <property type="match status" value="1"/>
</dbReference>
<dbReference type="OMA" id="QSYKCKW"/>
<protein>
    <recommendedName>
        <fullName evidence="2">C2H2-type domain-containing protein</fullName>
    </recommendedName>
</protein>
<feature type="compositionally biased region" description="Basic and acidic residues" evidence="1">
    <location>
        <begin position="235"/>
        <end position="245"/>
    </location>
</feature>
<feature type="domain" description="C2H2-type" evidence="2">
    <location>
        <begin position="988"/>
        <end position="1011"/>
    </location>
</feature>
<feature type="region of interest" description="Disordered" evidence="1">
    <location>
        <begin position="931"/>
        <end position="956"/>
    </location>
</feature>
<feature type="compositionally biased region" description="Pro residues" evidence="1">
    <location>
        <begin position="258"/>
        <end position="269"/>
    </location>
</feature>
<feature type="compositionally biased region" description="Polar residues" evidence="1">
    <location>
        <begin position="132"/>
        <end position="171"/>
    </location>
</feature>
<accession>A0A1Y2LQ91</accession>
<feature type="region of interest" description="Disordered" evidence="1">
    <location>
        <begin position="849"/>
        <end position="895"/>
    </location>
</feature>
<keyword evidence="4" id="KW-1185">Reference proteome</keyword>
<feature type="compositionally biased region" description="Polar residues" evidence="1">
    <location>
        <begin position="552"/>
        <end position="561"/>
    </location>
</feature>
<feature type="region of interest" description="Disordered" evidence="1">
    <location>
        <begin position="105"/>
        <end position="365"/>
    </location>
</feature>
<gene>
    <name evidence="3" type="ORF">B5807_09593</name>
</gene>
<reference evidence="3 4" key="1">
    <citation type="journal article" date="2017" name="Genome Announc.">
        <title>Genome sequence of the saprophytic ascomycete Epicoccum nigrum ICMP 19927 strain isolated from New Zealand.</title>
        <authorList>
            <person name="Fokin M."/>
            <person name="Fleetwood D."/>
            <person name="Weir B.S."/>
            <person name="Villas-Boas S.G."/>
        </authorList>
    </citation>
    <scope>NUCLEOTIDE SEQUENCE [LARGE SCALE GENOMIC DNA]</scope>
    <source>
        <strain evidence="3 4">ICMP 19927</strain>
    </source>
</reference>
<feature type="compositionally biased region" description="Polar residues" evidence="1">
    <location>
        <begin position="26"/>
        <end position="39"/>
    </location>
</feature>
<evidence type="ECO:0000313" key="4">
    <source>
        <dbReference type="Proteomes" id="UP000193240"/>
    </source>
</evidence>
<dbReference type="PROSITE" id="PS00028">
    <property type="entry name" value="ZINC_FINGER_C2H2_1"/>
    <property type="match status" value="1"/>
</dbReference>
<name>A0A1Y2LQ91_EPING</name>
<feature type="compositionally biased region" description="Polar residues" evidence="1">
    <location>
        <begin position="225"/>
        <end position="234"/>
    </location>
</feature>
<feature type="compositionally biased region" description="Polar residues" evidence="1">
    <location>
        <begin position="246"/>
        <end position="257"/>
    </location>
</feature>
<feature type="compositionally biased region" description="Low complexity" evidence="1">
    <location>
        <begin position="345"/>
        <end position="359"/>
    </location>
</feature>
<evidence type="ECO:0000256" key="1">
    <source>
        <dbReference type="SAM" id="MobiDB-lite"/>
    </source>
</evidence>
<feature type="compositionally biased region" description="Polar residues" evidence="1">
    <location>
        <begin position="63"/>
        <end position="81"/>
    </location>
</feature>
<feature type="compositionally biased region" description="Low complexity" evidence="1">
    <location>
        <begin position="274"/>
        <end position="291"/>
    </location>
</feature>
<feature type="region of interest" description="Disordered" evidence="1">
    <location>
        <begin position="17"/>
        <end position="88"/>
    </location>
</feature>
<feature type="region of interest" description="Disordered" evidence="1">
    <location>
        <begin position="552"/>
        <end position="574"/>
    </location>
</feature>
<feature type="region of interest" description="Disordered" evidence="1">
    <location>
        <begin position="1108"/>
        <end position="1171"/>
    </location>
</feature>
<dbReference type="PANTHER" id="PTHR48125:SF12">
    <property type="entry name" value="AT HOOK TRANSCRIPTION FACTOR FAMILY-RELATED"/>
    <property type="match status" value="1"/>
</dbReference>